<dbReference type="InterPro" id="IPR043502">
    <property type="entry name" value="DNA/RNA_pol_sf"/>
</dbReference>
<dbReference type="Gene3D" id="3.10.10.10">
    <property type="entry name" value="HIV Type 1 Reverse Transcriptase, subunit A, domain 1"/>
    <property type="match status" value="1"/>
</dbReference>
<protein>
    <submittedName>
        <fullName evidence="2">Peptidase A2 domain-containing protein</fullName>
    </submittedName>
</protein>
<dbReference type="STRING" id="70415.A0A5S6Q140"/>
<proteinExistence type="predicted"/>
<accession>A0A5S6Q140</accession>
<sequence length="431" mass="48460">MKLLGEHFVPKPSEIYRRFQFPRRFQKPTEGIAPYVAELRRLAQHCNFGETLESRLRDQLVCGLRDENLQRHLLCISDLTFNKALDRALAAEAAITEVATMRSSEQMASQEVQVVRRYNRPQERDRIPEEASRSASRKTPCYRCGGPHSQHTCIFKDAVCNFCKRVGHIERACRVKTKSWTAKQKHVPSVKQANTTNMVNKSVDSSCVNVTYAQSKFASCTPLDTMIHINGIPVKMEVDSGAAFTLISEVTHQQLSAVSNVELIPFDPTLRDFQGQSVSIMGVLYVTVEYGAFNGTLQVVVVKGNRCNLLGRNWFDPLNIHISGVHQLTNLCLNKSTEEYAELFSERLGTVNGPAVKLYTDDTVAPIQMTARRVPFALKQRVEEKLNRLDAQMILEPVQHATWATPIVPVLKPNGDCSSNEQCLNIIDSVQ</sequence>
<dbReference type="InterPro" id="IPR050951">
    <property type="entry name" value="Retrovirus_Pol_polyprotein"/>
</dbReference>
<dbReference type="Gene3D" id="4.10.60.10">
    <property type="entry name" value="Zinc finger, CCHC-type"/>
    <property type="match status" value="1"/>
</dbReference>
<keyword evidence="1" id="KW-1185">Reference proteome</keyword>
<dbReference type="SUPFAM" id="SSF56672">
    <property type="entry name" value="DNA/RNA polymerases"/>
    <property type="match status" value="1"/>
</dbReference>
<dbReference type="PANTHER" id="PTHR37984:SF12">
    <property type="entry name" value="RIBONUCLEASE H"/>
    <property type="match status" value="1"/>
</dbReference>
<evidence type="ECO:0000313" key="1">
    <source>
        <dbReference type="Proteomes" id="UP000046395"/>
    </source>
</evidence>
<dbReference type="Gene3D" id="2.40.70.10">
    <property type="entry name" value="Acid Proteases"/>
    <property type="match status" value="1"/>
</dbReference>
<reference evidence="2" key="1">
    <citation type="submission" date="2019-12" db="UniProtKB">
        <authorList>
            <consortium name="WormBaseParasite"/>
        </authorList>
    </citation>
    <scope>IDENTIFICATION</scope>
</reference>
<organism evidence="1 2">
    <name type="scientific">Trichuris muris</name>
    <name type="common">Mouse whipworm</name>
    <dbReference type="NCBI Taxonomy" id="70415"/>
    <lineage>
        <taxon>Eukaryota</taxon>
        <taxon>Metazoa</taxon>
        <taxon>Ecdysozoa</taxon>
        <taxon>Nematoda</taxon>
        <taxon>Enoplea</taxon>
        <taxon>Dorylaimia</taxon>
        <taxon>Trichinellida</taxon>
        <taxon>Trichuridae</taxon>
        <taxon>Trichuris</taxon>
    </lineage>
</organism>
<dbReference type="AlphaFoldDB" id="A0A5S6Q140"/>
<dbReference type="InterPro" id="IPR021109">
    <property type="entry name" value="Peptidase_aspartic_dom_sf"/>
</dbReference>
<dbReference type="SUPFAM" id="SSF50630">
    <property type="entry name" value="Acid proteases"/>
    <property type="match status" value="1"/>
</dbReference>
<dbReference type="Proteomes" id="UP000046395">
    <property type="component" value="Unassembled WGS sequence"/>
</dbReference>
<evidence type="ECO:0000313" key="2">
    <source>
        <dbReference type="WBParaSite" id="TMUE_0000000960.1"/>
    </source>
</evidence>
<dbReference type="WBParaSite" id="TMUE_0000000960.1">
    <property type="protein sequence ID" value="TMUE_0000000960.1"/>
    <property type="gene ID" value="WBGene00296880"/>
</dbReference>
<name>A0A5S6Q140_TRIMR</name>
<dbReference type="PANTHER" id="PTHR37984">
    <property type="entry name" value="PROTEIN CBG26694"/>
    <property type="match status" value="1"/>
</dbReference>